<gene>
    <name evidence="6" type="ORF">FME351_LOCUS14350</name>
    <name evidence="5" type="ORF">GRG538_LOCUS10598</name>
    <name evidence="9" type="ORF">HFQ381_LOCUS19873</name>
    <name evidence="7" type="ORF">LUA448_LOCUS31127</name>
    <name evidence="11" type="ORF">QYT958_LOCUS10251</name>
    <name evidence="4" type="ORF">TIS948_LOCUS18865</name>
    <name evidence="10" type="ORF">TSG867_LOCUS25314</name>
    <name evidence="8" type="ORF">UJA718_LOCUS17362</name>
</gene>
<feature type="transmembrane region" description="Helical" evidence="2">
    <location>
        <begin position="380"/>
        <end position="397"/>
    </location>
</feature>
<protein>
    <recommendedName>
        <fullName evidence="3">Major facilitator superfamily (MFS) profile domain-containing protein</fullName>
    </recommendedName>
</protein>
<dbReference type="EMBL" id="CAJOBO010001647">
    <property type="protein sequence ID" value="CAF4398059.1"/>
    <property type="molecule type" value="Genomic_DNA"/>
</dbReference>
<dbReference type="GO" id="GO:0008028">
    <property type="term" value="F:monocarboxylic acid transmembrane transporter activity"/>
    <property type="evidence" value="ECO:0007669"/>
    <property type="project" value="TreeGrafter"/>
</dbReference>
<evidence type="ECO:0000313" key="11">
    <source>
        <dbReference type="EMBL" id="CAF4580744.1"/>
    </source>
</evidence>
<dbReference type="Proteomes" id="UP000663862">
    <property type="component" value="Unassembled WGS sequence"/>
</dbReference>
<keyword evidence="13" id="KW-1185">Reference proteome</keyword>
<dbReference type="EMBL" id="CAJNYT010001383">
    <property type="protein sequence ID" value="CAF3407616.1"/>
    <property type="molecule type" value="Genomic_DNA"/>
</dbReference>
<dbReference type="Proteomes" id="UP000663869">
    <property type="component" value="Unassembled WGS sequence"/>
</dbReference>
<dbReference type="AlphaFoldDB" id="A0A818ESQ8"/>
<comment type="subcellular location">
    <subcellularLocation>
        <location evidence="1">Membrane</location>
        <topology evidence="1">Multi-pass membrane protein</topology>
    </subcellularLocation>
</comment>
<feature type="transmembrane region" description="Helical" evidence="2">
    <location>
        <begin position="39"/>
        <end position="61"/>
    </location>
</feature>
<evidence type="ECO:0000313" key="13">
    <source>
        <dbReference type="Proteomes" id="UP000663873"/>
    </source>
</evidence>
<reference evidence="6" key="1">
    <citation type="submission" date="2021-02" db="EMBL/GenBank/DDBJ databases">
        <authorList>
            <person name="Nowell W R."/>
        </authorList>
    </citation>
    <scope>NUCLEOTIDE SEQUENCE</scope>
</reference>
<evidence type="ECO:0000313" key="7">
    <source>
        <dbReference type="EMBL" id="CAF3614979.1"/>
    </source>
</evidence>
<feature type="domain" description="Major facilitator superfamily (MFS) profile" evidence="3">
    <location>
        <begin position="41"/>
        <end position="562"/>
    </location>
</feature>
<feature type="transmembrane region" description="Helical" evidence="2">
    <location>
        <begin position="447"/>
        <end position="467"/>
    </location>
</feature>
<feature type="transmembrane region" description="Helical" evidence="2">
    <location>
        <begin position="165"/>
        <end position="185"/>
    </location>
</feature>
<evidence type="ECO:0000256" key="1">
    <source>
        <dbReference type="ARBA" id="ARBA00004141"/>
    </source>
</evidence>
<dbReference type="Pfam" id="PF07690">
    <property type="entry name" value="MFS_1"/>
    <property type="match status" value="1"/>
</dbReference>
<feature type="transmembrane region" description="Helical" evidence="2">
    <location>
        <begin position="417"/>
        <end position="435"/>
    </location>
</feature>
<dbReference type="EMBL" id="CAJNXB010003304">
    <property type="protein sequence ID" value="CAF3306550.1"/>
    <property type="molecule type" value="Genomic_DNA"/>
</dbReference>
<dbReference type="EMBL" id="CAJOBQ010002455">
    <property type="protein sequence ID" value="CAF4561126.1"/>
    <property type="molecule type" value="Genomic_DNA"/>
</dbReference>
<dbReference type="CDD" id="cd17352">
    <property type="entry name" value="MFS_MCT_SLC16"/>
    <property type="match status" value="1"/>
</dbReference>
<evidence type="ECO:0000313" key="4">
    <source>
        <dbReference type="EMBL" id="CAF3306550.1"/>
    </source>
</evidence>
<feature type="transmembrane region" description="Helical" evidence="2">
    <location>
        <begin position="133"/>
        <end position="158"/>
    </location>
</feature>
<dbReference type="InterPro" id="IPR036259">
    <property type="entry name" value="MFS_trans_sf"/>
</dbReference>
<evidence type="ECO:0000313" key="9">
    <source>
        <dbReference type="EMBL" id="CAF4398059.1"/>
    </source>
</evidence>
<dbReference type="InterPro" id="IPR020846">
    <property type="entry name" value="MFS_dom"/>
</dbReference>
<feature type="transmembrane region" description="Helical" evidence="2">
    <location>
        <begin position="109"/>
        <end position="127"/>
    </location>
</feature>
<dbReference type="PANTHER" id="PTHR11360:SF286">
    <property type="entry name" value="GH22266P"/>
    <property type="match status" value="1"/>
</dbReference>
<evidence type="ECO:0000313" key="8">
    <source>
        <dbReference type="EMBL" id="CAF4375210.1"/>
    </source>
</evidence>
<dbReference type="Proteomes" id="UP000663873">
    <property type="component" value="Unassembled WGS sequence"/>
</dbReference>
<organism evidence="6 12">
    <name type="scientific">Rotaria socialis</name>
    <dbReference type="NCBI Taxonomy" id="392032"/>
    <lineage>
        <taxon>Eukaryota</taxon>
        <taxon>Metazoa</taxon>
        <taxon>Spiralia</taxon>
        <taxon>Gnathifera</taxon>
        <taxon>Rotifera</taxon>
        <taxon>Eurotatoria</taxon>
        <taxon>Bdelloidea</taxon>
        <taxon>Philodinida</taxon>
        <taxon>Philodinidae</taxon>
        <taxon>Rotaria</taxon>
    </lineage>
</organism>
<evidence type="ECO:0000313" key="6">
    <source>
        <dbReference type="EMBL" id="CAF3464511.1"/>
    </source>
</evidence>
<dbReference type="Gene3D" id="1.20.1250.20">
    <property type="entry name" value="MFS general substrate transporter like domains"/>
    <property type="match status" value="2"/>
</dbReference>
<dbReference type="InterPro" id="IPR050327">
    <property type="entry name" value="Proton-linked_MCT"/>
</dbReference>
<dbReference type="EMBL" id="CAJOBR010001127">
    <property type="protein sequence ID" value="CAF4580744.1"/>
    <property type="molecule type" value="Genomic_DNA"/>
</dbReference>
<feature type="transmembrane region" description="Helical" evidence="2">
    <location>
        <begin position="197"/>
        <end position="216"/>
    </location>
</feature>
<sequence length="586" mass="64593">MENEVKSKFEKEEIEIEKSSKLEDDEEYDYITVPPDGGFGWVVLVACFLINLIIDGFVYSFGAVSNDIKSFYKTTEWATSLVVSLACGFYLLSAPVASALCNKWGCRRIGIIGSCIAAGAVAVSVRSPNIVCMWLSFGFIGGIGMGLVYLPSIVMVGYYFEEKRAIATGIVTAGTGIGCIALPPLATFIFDTFGWKIGLFIMSLILLCCAFCCIFMRPLQPIRKRRIIASTGITGEKTMKVMTPALSLRETRVPEISITPASIYPEDTNGLEVVFEDKIEKRSRTQSGVSAISGVSARSALSAKSRHSIKAEDAVRPLYKEDVLYQGDTRDLPEFQNQPDIPTYIQETTKVPEEVGDNKMKAFWDIFISMTNFHLLRDKNMLIICLANVFSMIGYYTPFLFISKLSEEKQGASKKSAAFLISLIGFTNTAFRFGSGWITKLPYMTPLLVHNIGLTLAGLVTLLVPFCDNYFKLAFFCLVWGGFIAFHISLSPVIVCQFVGLELYSSGLGLSLMFRGITSLAAPPLMGAIRDFTSSFNGLFVISGICLIISALMHFSLMWINRPAKVEIDQTHKTNESHENPAALSV</sequence>
<keyword evidence="2" id="KW-0472">Membrane</keyword>
<name>A0A818ESQ8_9BILA</name>
<dbReference type="EMBL" id="CAJNYU010001749">
    <property type="protein sequence ID" value="CAF3464511.1"/>
    <property type="molecule type" value="Genomic_DNA"/>
</dbReference>
<dbReference type="EMBL" id="CAJOBP010002808">
    <property type="protein sequence ID" value="CAF4375210.1"/>
    <property type="molecule type" value="Genomic_DNA"/>
</dbReference>
<dbReference type="EMBL" id="CAJNYD010004633">
    <property type="protein sequence ID" value="CAF3614979.1"/>
    <property type="molecule type" value="Genomic_DNA"/>
</dbReference>
<evidence type="ECO:0000259" key="3">
    <source>
        <dbReference type="PROSITE" id="PS50850"/>
    </source>
</evidence>
<dbReference type="SUPFAM" id="SSF103473">
    <property type="entry name" value="MFS general substrate transporter"/>
    <property type="match status" value="1"/>
</dbReference>
<feature type="transmembrane region" description="Helical" evidence="2">
    <location>
        <begin position="507"/>
        <end position="526"/>
    </location>
</feature>
<evidence type="ECO:0000313" key="10">
    <source>
        <dbReference type="EMBL" id="CAF4561126.1"/>
    </source>
</evidence>
<feature type="transmembrane region" description="Helical" evidence="2">
    <location>
        <begin position="473"/>
        <end position="495"/>
    </location>
</feature>
<dbReference type="Proteomes" id="UP000663848">
    <property type="component" value="Unassembled WGS sequence"/>
</dbReference>
<dbReference type="GO" id="GO:0016020">
    <property type="term" value="C:membrane"/>
    <property type="evidence" value="ECO:0007669"/>
    <property type="project" value="UniProtKB-SubCell"/>
</dbReference>
<evidence type="ECO:0000313" key="5">
    <source>
        <dbReference type="EMBL" id="CAF3407616.1"/>
    </source>
</evidence>
<dbReference type="Proteomes" id="UP000663872">
    <property type="component" value="Unassembled WGS sequence"/>
</dbReference>
<accession>A0A818ESQ8</accession>
<keyword evidence="2" id="KW-1133">Transmembrane helix</keyword>
<comment type="caution">
    <text evidence="6">The sequence shown here is derived from an EMBL/GenBank/DDBJ whole genome shotgun (WGS) entry which is preliminary data.</text>
</comment>
<proteinExistence type="predicted"/>
<dbReference type="Proteomes" id="UP000663833">
    <property type="component" value="Unassembled WGS sequence"/>
</dbReference>
<dbReference type="OrthoDB" id="2213137at2759"/>
<evidence type="ECO:0000313" key="12">
    <source>
        <dbReference type="Proteomes" id="UP000663869"/>
    </source>
</evidence>
<evidence type="ECO:0000256" key="2">
    <source>
        <dbReference type="SAM" id="Phobius"/>
    </source>
</evidence>
<dbReference type="PANTHER" id="PTHR11360">
    <property type="entry name" value="MONOCARBOXYLATE TRANSPORTER"/>
    <property type="match status" value="1"/>
</dbReference>
<dbReference type="PROSITE" id="PS50850">
    <property type="entry name" value="MFS"/>
    <property type="match status" value="1"/>
</dbReference>
<dbReference type="Proteomes" id="UP000663825">
    <property type="component" value="Unassembled WGS sequence"/>
</dbReference>
<feature type="transmembrane region" description="Helical" evidence="2">
    <location>
        <begin position="81"/>
        <end position="102"/>
    </location>
</feature>
<dbReference type="InterPro" id="IPR011701">
    <property type="entry name" value="MFS"/>
</dbReference>
<dbReference type="Proteomes" id="UP000663851">
    <property type="component" value="Unassembled WGS sequence"/>
</dbReference>
<feature type="transmembrane region" description="Helical" evidence="2">
    <location>
        <begin position="538"/>
        <end position="560"/>
    </location>
</feature>
<keyword evidence="2" id="KW-0812">Transmembrane</keyword>